<keyword evidence="2" id="KW-0812">Transmembrane</keyword>
<dbReference type="GeneID" id="8849172"/>
<sequence length="839" mass="95068">MTQIYPYDIVSSSSSQQTNICKKQDETSDINSAETDEKEKLMTKKPIPCMRFISMRVFITLLIVILLITCSIFIWLASFVGSTNALQEMTKELIGKVGEKTISYIQLEIEPQMRLSMSLAADISFGVIGEKPKPVYLYEKYKIFESSGLGVFYPKEMYTYSLSGISPNSLLTYLEKQNAGLIFWNVNETDGSPTTVHKNDSTTYEITSQHYWKRSLELFNELNENSIVGEPYLVINSGLAIFCSTKVYNSTLFALSGQKQYIGIAKSNMMLNSIQEFLQKLTIIGNGYVILAELNDSVIGASINSTSIDGKSRVSLFELIDKDSGQLMNDIRSQYGNLSEIPSFIQIYSNGIGYYVSKKDYIYKNIHWILYMVVYKSDVDQTTNINSGISVGVAVVVILFGVACSFIIGHLVTNPLRFLENQFMRIKTFDLKSCSFNSSKFKEVDSIYEHLFDMVTWLNEFKSFLPENVFNQLKNFEQVERKSSLFEKKESFSRNSSEFGSSKVDKPNTLQNSSDSSLKASKVISGSLFKLGLNHSRCSVVNVKLFGFNEQVSTNEISNIFSKIANGLSTLCKTMQVSDLLIFGIDEYQLTFVDSNKKCEMASIEASLKISKILDNILGKSEKKVSYCIGIFTDMAYIGNIGNHSLRCYSVVGPIVSNARKLAIFGHTLDCKVLVDSGTLSPVVISQFVIRPIDRIEMEVFNSKTKQIISVHEVLRENLVNPDEWLYELEQSNSNSQFKVLQNSFVSIFEVETEESNFVEKVRETRRIFQRYIDENPSDILAFNRLIYVLNFLLDYSDDSNASLFELLKNYKTALHRSVQTLSHHNCEDVEITHINFKG</sequence>
<reference evidence="3 4" key="1">
    <citation type="journal article" date="2010" name="Cell">
        <title>The genome of Naegleria gruberi illuminates early eukaryotic versatility.</title>
        <authorList>
            <person name="Fritz-Laylin L.K."/>
            <person name="Prochnik S.E."/>
            <person name="Ginger M.L."/>
            <person name="Dacks J.B."/>
            <person name="Carpenter M.L."/>
            <person name="Field M.C."/>
            <person name="Kuo A."/>
            <person name="Paredez A."/>
            <person name="Chapman J."/>
            <person name="Pham J."/>
            <person name="Shu S."/>
            <person name="Neupane R."/>
            <person name="Cipriano M."/>
            <person name="Mancuso J."/>
            <person name="Tu H."/>
            <person name="Salamov A."/>
            <person name="Lindquist E."/>
            <person name="Shapiro H."/>
            <person name="Lucas S."/>
            <person name="Grigoriev I.V."/>
            <person name="Cande W.Z."/>
            <person name="Fulton C."/>
            <person name="Rokhsar D.S."/>
            <person name="Dawson S.C."/>
        </authorList>
    </citation>
    <scope>NUCLEOTIDE SEQUENCE [LARGE SCALE GENOMIC DNA]</scope>
    <source>
        <strain evidence="3 4">NEG-M</strain>
    </source>
</reference>
<dbReference type="InParanoid" id="D2VCA0"/>
<dbReference type="OMA" id="FESHAYH"/>
<feature type="transmembrane region" description="Helical" evidence="2">
    <location>
        <begin position="57"/>
        <end position="80"/>
    </location>
</feature>
<organism evidence="4">
    <name type="scientific">Naegleria gruberi</name>
    <name type="common">Amoeba</name>
    <dbReference type="NCBI Taxonomy" id="5762"/>
    <lineage>
        <taxon>Eukaryota</taxon>
        <taxon>Discoba</taxon>
        <taxon>Heterolobosea</taxon>
        <taxon>Tetramitia</taxon>
        <taxon>Eutetramitia</taxon>
        <taxon>Vahlkampfiidae</taxon>
        <taxon>Naegleria</taxon>
    </lineage>
</organism>
<name>D2VCA0_NAEGR</name>
<dbReference type="KEGG" id="ngr:NAEGRDRAFT_66497"/>
<evidence type="ECO:0000256" key="2">
    <source>
        <dbReference type="SAM" id="Phobius"/>
    </source>
</evidence>
<dbReference type="InterPro" id="IPR029787">
    <property type="entry name" value="Nucleotide_cyclase"/>
</dbReference>
<dbReference type="RefSeq" id="XP_002678361.1">
    <property type="nucleotide sequence ID" value="XM_002678315.1"/>
</dbReference>
<keyword evidence="4" id="KW-1185">Reference proteome</keyword>
<evidence type="ECO:0000313" key="4">
    <source>
        <dbReference type="Proteomes" id="UP000006671"/>
    </source>
</evidence>
<dbReference type="Gene3D" id="3.30.70.1230">
    <property type="entry name" value="Nucleotide cyclase"/>
    <property type="match status" value="1"/>
</dbReference>
<evidence type="ECO:0000313" key="3">
    <source>
        <dbReference type="EMBL" id="EFC45617.1"/>
    </source>
</evidence>
<keyword evidence="2" id="KW-1133">Transmembrane helix</keyword>
<accession>D2VCA0</accession>
<evidence type="ECO:0000256" key="1">
    <source>
        <dbReference type="SAM" id="MobiDB-lite"/>
    </source>
</evidence>
<feature type="transmembrane region" description="Helical" evidence="2">
    <location>
        <begin position="389"/>
        <end position="412"/>
    </location>
</feature>
<gene>
    <name evidence="3" type="ORF">NAEGRDRAFT_66497</name>
</gene>
<dbReference type="Proteomes" id="UP000006671">
    <property type="component" value="Unassembled WGS sequence"/>
</dbReference>
<keyword evidence="2" id="KW-0472">Membrane</keyword>
<feature type="region of interest" description="Disordered" evidence="1">
    <location>
        <begin position="495"/>
        <end position="514"/>
    </location>
</feature>
<dbReference type="AlphaFoldDB" id="D2VCA0"/>
<dbReference type="SUPFAM" id="SSF55073">
    <property type="entry name" value="Nucleotide cyclase"/>
    <property type="match status" value="1"/>
</dbReference>
<protein>
    <submittedName>
        <fullName evidence="3">Predicted protein</fullName>
    </submittedName>
</protein>
<dbReference type="VEuPathDB" id="AmoebaDB:NAEGRDRAFT_66497"/>
<dbReference type="EMBL" id="GG738862">
    <property type="protein sequence ID" value="EFC45617.1"/>
    <property type="molecule type" value="Genomic_DNA"/>
</dbReference>
<proteinExistence type="predicted"/>